<evidence type="ECO:0000256" key="1">
    <source>
        <dbReference type="SAM" id="MobiDB-lite"/>
    </source>
</evidence>
<feature type="region of interest" description="Disordered" evidence="1">
    <location>
        <begin position="596"/>
        <end position="617"/>
    </location>
</feature>
<gene>
    <name evidence="3" type="ORF">CFX1CAM_2042</name>
</gene>
<keyword evidence="2" id="KW-0472">Membrane</keyword>
<sequence length="617" mass="68119">MLKNHLKHTRKIVFSIVLIACVVVGLISARYLQVDAYSLGSKSPDRQAVITVSYTTYEWWLLTWNNSKLICTMYIEHEGWPHPDEVKYFCGDQISKDWQETNPCIFSEDIESAAQCPGLYLHLVSVTPGEREIEVTLLPPEVFIDIADCDPQPPENRCETQPRLHLIAVEPLPNEQIISIQGTIGNDYFSCQGSECTVPLPATGINGVRVTFWADSSFGDSTELFTAQIRVIPWGDFAAPDVNTVDTPYWYVDILSSQYLRDIGSSCSQIWSAFPPVGGPPLWLSSPDHPDALISSEPYYYLAGSLIREGLAGASECPGGGLQPSGVANQCGLDATRELMNDWQNQFNAEIVRVSKETGIPGQLMKNIFSRESQFWPGFAASHYEAGLGHLSDMGADTVLLWNPEFFRQFCPLVLDTTVCQQGFGNLDIGEQEMLRGALVNKVNAACPECPMGIDLQQANFSISIFARSLLANCEQVGQIIYNTTRRLAGEVSSYEDLWRFTLINYNGGPGCLSNAIEQTYKSGHPLTWDAVIQHIEPGICRISIDYVNDIAYMPGIPTTTPTPSVSPNIFRPTTTPTPLPQEVVPPFIIQLTPTPTSPYGGGYPPAPTNAYPHSYP</sequence>
<evidence type="ECO:0000313" key="4">
    <source>
        <dbReference type="Proteomes" id="UP000195514"/>
    </source>
</evidence>
<dbReference type="OrthoDB" id="160265at2"/>
<dbReference type="EMBL" id="LT859958">
    <property type="protein sequence ID" value="SMX55107.1"/>
    <property type="molecule type" value="Genomic_DNA"/>
</dbReference>
<dbReference type="RefSeq" id="WP_087862894.1">
    <property type="nucleotide sequence ID" value="NZ_LT859958.1"/>
</dbReference>
<name>A0A1Y6K8G2_9CHLR</name>
<accession>A0A1Y6K8G2</accession>
<evidence type="ECO:0008006" key="5">
    <source>
        <dbReference type="Google" id="ProtNLM"/>
    </source>
</evidence>
<dbReference type="KEGG" id="abat:CFX1CAM_2042"/>
<evidence type="ECO:0000313" key="3">
    <source>
        <dbReference type="EMBL" id="SMX55107.1"/>
    </source>
</evidence>
<dbReference type="Proteomes" id="UP000195514">
    <property type="component" value="Chromosome I"/>
</dbReference>
<keyword evidence="2" id="KW-0812">Transmembrane</keyword>
<keyword evidence="2" id="KW-1133">Transmembrane helix</keyword>
<evidence type="ECO:0000256" key="2">
    <source>
        <dbReference type="SAM" id="Phobius"/>
    </source>
</evidence>
<dbReference type="AlphaFoldDB" id="A0A1Y6K8G2"/>
<proteinExistence type="predicted"/>
<reference evidence="4" key="1">
    <citation type="submission" date="2017-05" db="EMBL/GenBank/DDBJ databases">
        <authorList>
            <person name="Kirkegaard R."/>
            <person name="Mcilroy J S."/>
        </authorList>
    </citation>
    <scope>NUCLEOTIDE SEQUENCE [LARGE SCALE GENOMIC DNA]</scope>
</reference>
<keyword evidence="4" id="KW-1185">Reference proteome</keyword>
<protein>
    <recommendedName>
        <fullName evidence="5">Transglycosylase SLT domain-containing protein</fullName>
    </recommendedName>
</protein>
<organism evidence="3 4">
    <name type="scientific">Candidatus Brevifilum fermentans</name>
    <dbReference type="NCBI Taxonomy" id="1986204"/>
    <lineage>
        <taxon>Bacteria</taxon>
        <taxon>Bacillati</taxon>
        <taxon>Chloroflexota</taxon>
        <taxon>Anaerolineae</taxon>
        <taxon>Anaerolineales</taxon>
        <taxon>Anaerolineaceae</taxon>
        <taxon>Candidatus Brevifilum</taxon>
    </lineage>
</organism>
<feature type="transmembrane region" description="Helical" evidence="2">
    <location>
        <begin position="12"/>
        <end position="32"/>
    </location>
</feature>